<comment type="caution">
    <text evidence="1">The sequence shown here is derived from an EMBL/GenBank/DDBJ whole genome shotgun (WGS) entry which is preliminary data.</text>
</comment>
<dbReference type="RefSeq" id="WP_261341451.1">
    <property type="nucleotide sequence ID" value="NZ_BEXA01000009.1"/>
</dbReference>
<organism evidence="1 2">
    <name type="scientific">Lentilactobacillus kosonis</name>
    <dbReference type="NCBI Taxonomy" id="2810561"/>
    <lineage>
        <taxon>Bacteria</taxon>
        <taxon>Bacillati</taxon>
        <taxon>Bacillota</taxon>
        <taxon>Bacilli</taxon>
        <taxon>Lactobacillales</taxon>
        <taxon>Lactobacillaceae</taxon>
        <taxon>Lentilactobacillus</taxon>
    </lineage>
</organism>
<evidence type="ECO:0000313" key="2">
    <source>
        <dbReference type="Proteomes" id="UP000286974"/>
    </source>
</evidence>
<proteinExistence type="predicted"/>
<keyword evidence="2" id="KW-1185">Reference proteome</keyword>
<protein>
    <submittedName>
        <fullName evidence="1">Uncharacterized protein</fullName>
    </submittedName>
</protein>
<dbReference type="AlphaFoldDB" id="A0A401FPQ1"/>
<dbReference type="Proteomes" id="UP000286974">
    <property type="component" value="Unassembled WGS sequence"/>
</dbReference>
<gene>
    <name evidence="1" type="ORF">NBRC111893_2463</name>
</gene>
<evidence type="ECO:0000313" key="1">
    <source>
        <dbReference type="EMBL" id="GAY74317.1"/>
    </source>
</evidence>
<name>A0A401FPQ1_9LACO</name>
<dbReference type="EMBL" id="BEXA01000009">
    <property type="protein sequence ID" value="GAY74317.1"/>
    <property type="molecule type" value="Genomic_DNA"/>
</dbReference>
<reference evidence="1 2" key="1">
    <citation type="submission" date="2017-11" db="EMBL/GenBank/DDBJ databases">
        <title>Draft Genome Sequence of Lactobacillus curieae NBRC 111893 isolated from Koso, a Japanese sugar-Vegetable Fermented Beverage.</title>
        <authorList>
            <person name="Chiou T.Y."/>
            <person name="Oshima K."/>
            <person name="Suda W."/>
            <person name="Hattori M."/>
            <person name="Takahashi T."/>
        </authorList>
    </citation>
    <scope>NUCLEOTIDE SEQUENCE [LARGE SCALE GENOMIC DNA]</scope>
    <source>
        <strain evidence="1 2">NBRC111893</strain>
    </source>
</reference>
<sequence length="43" mass="5094">MDEIQRRIKKISEVIAKTPIGEEQFLNSEFLLLDYEKSKLLAR</sequence>
<accession>A0A401FPQ1</accession>